<dbReference type="GO" id="GO:0004338">
    <property type="term" value="F:glucan exo-1,3-beta-glucosidase activity"/>
    <property type="evidence" value="ECO:0007669"/>
    <property type="project" value="UniProtKB-EC"/>
</dbReference>
<dbReference type="GO" id="GO:0009986">
    <property type="term" value="C:cell surface"/>
    <property type="evidence" value="ECO:0007669"/>
    <property type="project" value="TreeGrafter"/>
</dbReference>
<dbReference type="PROSITE" id="PS00659">
    <property type="entry name" value="GLYCOSYL_HYDROL_F5"/>
    <property type="match status" value="1"/>
</dbReference>
<dbReference type="Gene3D" id="3.20.20.80">
    <property type="entry name" value="Glycosidases"/>
    <property type="match status" value="1"/>
</dbReference>
<dbReference type="Proteomes" id="UP000030161">
    <property type="component" value="Unassembled WGS sequence"/>
</dbReference>
<evidence type="ECO:0000256" key="7">
    <source>
        <dbReference type="ARBA" id="ARBA00023316"/>
    </source>
</evidence>
<keyword evidence="6 10" id="KW-0326">Glycosidase</keyword>
<dbReference type="GO" id="GO:0009251">
    <property type="term" value="P:glucan catabolic process"/>
    <property type="evidence" value="ECO:0007669"/>
    <property type="project" value="TreeGrafter"/>
</dbReference>
<dbReference type="GO" id="GO:0071555">
    <property type="term" value="P:cell wall organization"/>
    <property type="evidence" value="ECO:0007669"/>
    <property type="project" value="UniProtKB-KW"/>
</dbReference>
<evidence type="ECO:0000256" key="1">
    <source>
        <dbReference type="ARBA" id="ARBA00004613"/>
    </source>
</evidence>
<reference evidence="13 14" key="1">
    <citation type="submission" date="2013-12" db="EMBL/GenBank/DDBJ databases">
        <title>The Genome Sequence of Candida albicans P78048.</title>
        <authorList>
            <consortium name="The Broad Institute Genome Sequencing Platform"/>
            <consortium name="The Broad Institute Genome Sequencing Center for Infectious Disease"/>
            <person name="Cuomo C."/>
            <person name="Bennett R."/>
            <person name="Hirakawa M."/>
            <person name="Noverr M."/>
            <person name="Mitchell A."/>
            <person name="Young S.K."/>
            <person name="Zeng Q."/>
            <person name="Gargeya S."/>
            <person name="Fitzgerald M."/>
            <person name="Abouelleil A."/>
            <person name="Alvarado L."/>
            <person name="Berlin A.M."/>
            <person name="Chapman S.B."/>
            <person name="Dewar J."/>
            <person name="Goldberg J."/>
            <person name="Griggs A."/>
            <person name="Gujja S."/>
            <person name="Hansen M."/>
            <person name="Howarth C."/>
            <person name="Imamovic A."/>
            <person name="Larimer J."/>
            <person name="McCowan C."/>
            <person name="Murphy C."/>
            <person name="Pearson M."/>
            <person name="Priest M."/>
            <person name="Roberts A."/>
            <person name="Saif S."/>
            <person name="Shea T."/>
            <person name="Sykes S."/>
            <person name="Wortman J."/>
            <person name="Nusbaum C."/>
            <person name="Birren B."/>
        </authorList>
    </citation>
    <scope>NUCLEOTIDE SEQUENCE [LARGE SCALE GENOMIC DNA]</scope>
    <source>
        <strain evidence="13 14">P78048</strain>
    </source>
</reference>
<comment type="catalytic activity">
    <reaction evidence="8">
        <text>Successive hydrolysis of beta-D-glucose units from the non-reducing ends of (1-&gt;3)-beta-D-glucans, releasing alpha-glucose.</text>
        <dbReference type="EC" id="3.2.1.58"/>
    </reaction>
</comment>
<dbReference type="InterPro" id="IPR017853">
    <property type="entry name" value="GH"/>
</dbReference>
<feature type="domain" description="Glycoside hydrolase family 5" evidence="12">
    <location>
        <begin position="95"/>
        <end position="348"/>
    </location>
</feature>
<evidence type="ECO:0000256" key="5">
    <source>
        <dbReference type="ARBA" id="ARBA00022801"/>
    </source>
</evidence>
<dbReference type="Pfam" id="PF00150">
    <property type="entry name" value="Cellulase"/>
    <property type="match status" value="1"/>
</dbReference>
<keyword evidence="4 11" id="KW-0732">Signal</keyword>
<dbReference type="InterPro" id="IPR001547">
    <property type="entry name" value="Glyco_hydro_5"/>
</dbReference>
<dbReference type="SUPFAM" id="SSF51445">
    <property type="entry name" value="(Trans)glycosidases"/>
    <property type="match status" value="1"/>
</dbReference>
<evidence type="ECO:0000256" key="8">
    <source>
        <dbReference type="ARBA" id="ARBA00036824"/>
    </source>
</evidence>
<feature type="signal peptide" evidence="11">
    <location>
        <begin position="1"/>
        <end position="21"/>
    </location>
</feature>
<comment type="similarity">
    <text evidence="2 10">Belongs to the glycosyl hydrolase 5 (cellulase A) family.</text>
</comment>
<dbReference type="FunFam" id="3.20.20.80:FF:000140">
    <property type="entry name" value="Glucan 1,3-beta-glucosidase 2"/>
    <property type="match status" value="1"/>
</dbReference>
<proteinExistence type="inferred from homology"/>
<evidence type="ECO:0000256" key="10">
    <source>
        <dbReference type="RuleBase" id="RU361153"/>
    </source>
</evidence>
<feature type="chain" id="PRO_5044344175" description="glucan 1,3-beta-glucosidase" evidence="11">
    <location>
        <begin position="22"/>
        <end position="479"/>
    </location>
</feature>
<organism evidence="13 14">
    <name type="scientific">Candida albicans P78048</name>
    <dbReference type="NCBI Taxonomy" id="1094989"/>
    <lineage>
        <taxon>Eukaryota</taxon>
        <taxon>Fungi</taxon>
        <taxon>Dikarya</taxon>
        <taxon>Ascomycota</taxon>
        <taxon>Saccharomycotina</taxon>
        <taxon>Pichiomycetes</taxon>
        <taxon>Debaryomycetaceae</taxon>
        <taxon>Candida/Lodderomyces clade</taxon>
        <taxon>Candida</taxon>
    </lineage>
</organism>
<evidence type="ECO:0000256" key="11">
    <source>
        <dbReference type="SAM" id="SignalP"/>
    </source>
</evidence>
<dbReference type="EC" id="3.2.1.58" evidence="9"/>
<comment type="subcellular location">
    <subcellularLocation>
        <location evidence="1">Secreted</location>
    </subcellularLocation>
</comment>
<evidence type="ECO:0000313" key="13">
    <source>
        <dbReference type="EMBL" id="KGR21296.1"/>
    </source>
</evidence>
<evidence type="ECO:0000313" key="14">
    <source>
        <dbReference type="Proteomes" id="UP000030161"/>
    </source>
</evidence>
<evidence type="ECO:0000256" key="9">
    <source>
        <dbReference type="ARBA" id="ARBA00038929"/>
    </source>
</evidence>
<evidence type="ECO:0000256" key="4">
    <source>
        <dbReference type="ARBA" id="ARBA00022729"/>
    </source>
</evidence>
<name>A0AB34Q1Q2_CANAX</name>
<evidence type="ECO:0000256" key="2">
    <source>
        <dbReference type="ARBA" id="ARBA00005641"/>
    </source>
</evidence>
<comment type="caution">
    <text evidence="13">The sequence shown here is derived from an EMBL/GenBank/DDBJ whole genome shotgun (WGS) entry which is preliminary data.</text>
</comment>
<keyword evidence="3" id="KW-0964">Secreted</keyword>
<dbReference type="EMBL" id="AJIX01000003">
    <property type="protein sequence ID" value="KGR21296.1"/>
    <property type="molecule type" value="Genomic_DNA"/>
</dbReference>
<protein>
    <recommendedName>
        <fullName evidence="9">glucan 1,3-beta-glucosidase</fullName>
        <ecNumber evidence="9">3.2.1.58</ecNumber>
    </recommendedName>
</protein>
<dbReference type="InterPro" id="IPR050386">
    <property type="entry name" value="Glycosyl_hydrolase_5"/>
</dbReference>
<keyword evidence="5 10" id="KW-0378">Hydrolase</keyword>
<dbReference type="AlphaFoldDB" id="A0AB34Q1Q2"/>
<sequence length="479" mass="54548">MMLFLIHLMALCCMFVAEVACEQFNSTSNSSSAQSSLIDFQYKGVSIGGWLVLEPYITPSLFNATLSSGETWTDLPVDEYHFCEKLGAKEAEKRLTDHWESMYNETDFKQIKEAGLNMVRIPIGYWSFEKLEGDPYVSGAQDYLDKAIEWSHANDLKVMIDLHGAPNTQNGFDNSGLRNLGYPGWQNKTEYVNHTYKVLQQMFQKYGTGKYASDYKNTIIGIEVLNEPLNPNMDKLKEFYIESYNDGREIQVINNTIFFQEAFQPIGYWDSFLEKGEIKVTETSNGTNHTTTKKADFKNIIIDHHHYEVFTESQVASNVSTHLENIKNYASAIGKEKAKAIVGEWSAALTDCAPWLNGIGLGSRYEGTAPYTNDRVGSCAEFNKSPDKWSKKQKKDYRRFVEMQLYEYSTNSQGWIFWCWKTEGATEWDFRALVKNGIMPQPLDNYKYVKNGTDTSSASAIASNKMTLLLAFLLVILVI</sequence>
<evidence type="ECO:0000256" key="6">
    <source>
        <dbReference type="ARBA" id="ARBA00023295"/>
    </source>
</evidence>
<evidence type="ECO:0000256" key="3">
    <source>
        <dbReference type="ARBA" id="ARBA00022525"/>
    </source>
</evidence>
<dbReference type="InterPro" id="IPR018087">
    <property type="entry name" value="Glyco_hydro_5_CS"/>
</dbReference>
<evidence type="ECO:0000259" key="12">
    <source>
        <dbReference type="Pfam" id="PF00150"/>
    </source>
</evidence>
<gene>
    <name evidence="13" type="ORF">MG3_00296</name>
</gene>
<dbReference type="PANTHER" id="PTHR31297">
    <property type="entry name" value="GLUCAN ENDO-1,6-BETA-GLUCOSIDASE B"/>
    <property type="match status" value="1"/>
</dbReference>
<dbReference type="GO" id="GO:0005576">
    <property type="term" value="C:extracellular region"/>
    <property type="evidence" value="ECO:0007669"/>
    <property type="project" value="UniProtKB-SubCell"/>
</dbReference>
<keyword evidence="7" id="KW-0961">Cell wall biogenesis/degradation</keyword>
<dbReference type="PANTHER" id="PTHR31297:SF1">
    <property type="entry name" value="GLUCAN 1,3-BETA-GLUCOSIDASE I_II-RELATED"/>
    <property type="match status" value="1"/>
</dbReference>
<accession>A0AB34Q1Q2</accession>